<reference evidence="2 3" key="1">
    <citation type="submission" date="2018-02" db="EMBL/GenBank/DDBJ databases">
        <title>Fusarium culmorum secondary metabolites in fungal-bacterial-plant interactions.</title>
        <authorList>
            <person name="Schmidt R."/>
        </authorList>
    </citation>
    <scope>NUCLEOTIDE SEQUENCE [LARGE SCALE GENOMIC DNA]</scope>
    <source>
        <strain evidence="2 3">PV</strain>
    </source>
</reference>
<dbReference type="OMA" id="ELRWTGW"/>
<proteinExistence type="predicted"/>
<dbReference type="OrthoDB" id="3200163at2759"/>
<evidence type="ECO:0008006" key="4">
    <source>
        <dbReference type="Google" id="ProtNLM"/>
    </source>
</evidence>
<evidence type="ECO:0000313" key="2">
    <source>
        <dbReference type="EMBL" id="PTD12921.1"/>
    </source>
</evidence>
<organism evidence="2 3">
    <name type="scientific">Fusarium culmorum</name>
    <dbReference type="NCBI Taxonomy" id="5516"/>
    <lineage>
        <taxon>Eukaryota</taxon>
        <taxon>Fungi</taxon>
        <taxon>Dikarya</taxon>
        <taxon>Ascomycota</taxon>
        <taxon>Pezizomycotina</taxon>
        <taxon>Sordariomycetes</taxon>
        <taxon>Hypocreomycetidae</taxon>
        <taxon>Hypocreales</taxon>
        <taxon>Nectriaceae</taxon>
        <taxon>Fusarium</taxon>
    </lineage>
</organism>
<accession>A0A2T4HAV9</accession>
<keyword evidence="3" id="KW-1185">Reference proteome</keyword>
<dbReference type="Proteomes" id="UP000241587">
    <property type="component" value="Unassembled WGS sequence"/>
</dbReference>
<dbReference type="AlphaFoldDB" id="A0A2T4HAV9"/>
<sequence length="667" mass="76224">MEAAASIIAFLQVAQSIAKCAVKTKQLWDQAQDMPEEMQSLILRLHSYKSIFEVMHQQFPNQESFRSLPTFSLVQYNLRASMSALELLNGNAEHLVAKVDAKKGMKRKLATFKMAIGRENSDRLIKRLHESIALLNLAITILTPELIATQISQTFKTHCDSIQSWKRPEIEAEEENNRDHEDGRVEDNQLSTISGYAAKLKKIYTPSKFGRFAMAYTTATGAWQAYVQWPSWISTSVYELQSSPTLGGWSYNYRVYNIISSESDIIKKIKKGDKAGILKLFNARKASPFDKDGEGHSLLYYAANSKHFDLCQLFLSLGLQNALIDRVGMMNESPLTPVVFNPNRHDPEEDWLKITELFHSYLDEPETNMVLRLFDCGREWAYGDEFAMIFRKRFLPKFYTGPLSHRLEAFRLGSFHMDSPGSLRQLLSQDRRISSFDVSQSSQERLSLVHSAAVSLSIRFADEAIPQKRGAAQWPIYNDGWRYLAQQVVTAASIEDLHSFETVRPWDVYHVPVWSGTPLVSILGGALCYLSPNVSFFHWDSVFQQSIQEWVSILEATELDLVEYGIREVDILKESMRGAFDANAIETSRHCIRDTLPSSCASLKVRQRAGAWNENHWVPIRLLDLEFGPVATDWKIVWAPEFEWMANEFWAMIEREDPIMPGSWVDA</sequence>
<dbReference type="EMBL" id="PVEM01000001">
    <property type="protein sequence ID" value="PTD12921.1"/>
    <property type="molecule type" value="Genomic_DNA"/>
</dbReference>
<evidence type="ECO:0000256" key="1">
    <source>
        <dbReference type="SAM" id="MobiDB-lite"/>
    </source>
</evidence>
<evidence type="ECO:0000313" key="3">
    <source>
        <dbReference type="Proteomes" id="UP000241587"/>
    </source>
</evidence>
<dbReference type="InterPro" id="IPR036770">
    <property type="entry name" value="Ankyrin_rpt-contain_sf"/>
</dbReference>
<feature type="region of interest" description="Disordered" evidence="1">
    <location>
        <begin position="166"/>
        <end position="186"/>
    </location>
</feature>
<comment type="caution">
    <text evidence="2">The sequence shown here is derived from an EMBL/GenBank/DDBJ whole genome shotgun (WGS) entry which is preliminary data.</text>
</comment>
<name>A0A2T4HAV9_FUSCU</name>
<gene>
    <name evidence="2" type="ORF">FCULG_00003623</name>
</gene>
<protein>
    <recommendedName>
        <fullName evidence="4">NACHT-NTPase and P-loop NTPases N-terminal domain-containing protein</fullName>
    </recommendedName>
</protein>
<dbReference type="Gene3D" id="1.25.40.20">
    <property type="entry name" value="Ankyrin repeat-containing domain"/>
    <property type="match status" value="1"/>
</dbReference>